<dbReference type="Proteomes" id="UP001280121">
    <property type="component" value="Unassembled WGS sequence"/>
</dbReference>
<name>A0AAD9XPQ8_9ROSI</name>
<organism evidence="1 2">
    <name type="scientific">Dipteronia dyeriana</name>
    <dbReference type="NCBI Taxonomy" id="168575"/>
    <lineage>
        <taxon>Eukaryota</taxon>
        <taxon>Viridiplantae</taxon>
        <taxon>Streptophyta</taxon>
        <taxon>Embryophyta</taxon>
        <taxon>Tracheophyta</taxon>
        <taxon>Spermatophyta</taxon>
        <taxon>Magnoliopsida</taxon>
        <taxon>eudicotyledons</taxon>
        <taxon>Gunneridae</taxon>
        <taxon>Pentapetalae</taxon>
        <taxon>rosids</taxon>
        <taxon>malvids</taxon>
        <taxon>Sapindales</taxon>
        <taxon>Sapindaceae</taxon>
        <taxon>Hippocastanoideae</taxon>
        <taxon>Acereae</taxon>
        <taxon>Dipteronia</taxon>
    </lineage>
</organism>
<evidence type="ECO:0000313" key="2">
    <source>
        <dbReference type="Proteomes" id="UP001280121"/>
    </source>
</evidence>
<protein>
    <submittedName>
        <fullName evidence="1">Uncharacterized protein</fullName>
    </submittedName>
</protein>
<evidence type="ECO:0000313" key="1">
    <source>
        <dbReference type="EMBL" id="KAK2663439.1"/>
    </source>
</evidence>
<dbReference type="PANTHER" id="PTHR33914">
    <property type="entry name" value="18S PRE-RIBOSOMAL ASSEMBLY PROTEIN GAR2-LIKE PROTEIN"/>
    <property type="match status" value="1"/>
</dbReference>
<dbReference type="InterPro" id="IPR040378">
    <property type="entry name" value="BASL"/>
</dbReference>
<dbReference type="AlphaFoldDB" id="A0AAD9XPQ8"/>
<dbReference type="EMBL" id="JANJYI010000001">
    <property type="protein sequence ID" value="KAK2663439.1"/>
    <property type="molecule type" value="Genomic_DNA"/>
</dbReference>
<proteinExistence type="predicted"/>
<keyword evidence="2" id="KW-1185">Reference proteome</keyword>
<accession>A0AAD9XPQ8</accession>
<dbReference type="PANTHER" id="PTHR33914:SF15">
    <property type="entry name" value="PROTEIN WAVE"/>
    <property type="match status" value="1"/>
</dbReference>
<gene>
    <name evidence="1" type="ORF">Ddye_002013</name>
</gene>
<sequence length="270" mass="30148">MMDSETPELVAFYQQNNYEFVKDIFMDPEVVPSLMKRCLVDNCELDHNNISCMLNSVVDINSDSTSETLESVSNDSCKDVIKKCGSVNLVMEHDSDAKGYILHNCSIEKIVPKTHLVGEVPGREADLSNYMVSVSSATEVINDNSSTSEMEEWQQNADFKQFLETESTSKKPQDSTFGSLIINSSTESIVDQNVNGESADSFSAGSLSCHTPYSESISLRSNSSSASSRSFAFPILPPEWNGSPVRMVKPDRRQMIKHRNRRMSFLCCQF</sequence>
<comment type="caution">
    <text evidence="1">The sequence shown here is derived from an EMBL/GenBank/DDBJ whole genome shotgun (WGS) entry which is preliminary data.</text>
</comment>
<dbReference type="GO" id="GO:0009786">
    <property type="term" value="P:regulation of asymmetric cell division"/>
    <property type="evidence" value="ECO:0007669"/>
    <property type="project" value="InterPro"/>
</dbReference>
<reference evidence="1" key="1">
    <citation type="journal article" date="2023" name="Plant J.">
        <title>Genome sequences and population genomics provide insights into the demographic history, inbreeding, and mutation load of two 'living fossil' tree species of Dipteronia.</title>
        <authorList>
            <person name="Feng Y."/>
            <person name="Comes H.P."/>
            <person name="Chen J."/>
            <person name="Zhu S."/>
            <person name="Lu R."/>
            <person name="Zhang X."/>
            <person name="Li P."/>
            <person name="Qiu J."/>
            <person name="Olsen K.M."/>
            <person name="Qiu Y."/>
        </authorList>
    </citation>
    <scope>NUCLEOTIDE SEQUENCE</scope>
    <source>
        <strain evidence="1">KIB01</strain>
    </source>
</reference>